<evidence type="ECO:0000313" key="1">
    <source>
        <dbReference type="EMBL" id="KAE8160040.1"/>
    </source>
</evidence>
<dbReference type="EMBL" id="ML738664">
    <property type="protein sequence ID" value="KAE8160040.1"/>
    <property type="molecule type" value="Genomic_DNA"/>
</dbReference>
<organism evidence="1 2">
    <name type="scientific">Aspergillus tamarii</name>
    <dbReference type="NCBI Taxonomy" id="41984"/>
    <lineage>
        <taxon>Eukaryota</taxon>
        <taxon>Fungi</taxon>
        <taxon>Dikarya</taxon>
        <taxon>Ascomycota</taxon>
        <taxon>Pezizomycotina</taxon>
        <taxon>Eurotiomycetes</taxon>
        <taxon>Eurotiomycetidae</taxon>
        <taxon>Eurotiales</taxon>
        <taxon>Aspergillaceae</taxon>
        <taxon>Aspergillus</taxon>
        <taxon>Aspergillus subgen. Circumdati</taxon>
    </lineage>
</organism>
<reference evidence="1 2" key="1">
    <citation type="submission" date="2019-04" db="EMBL/GenBank/DDBJ databases">
        <title>Friends and foes A comparative genomics study of 23 Aspergillus species from section Flavi.</title>
        <authorList>
            <consortium name="DOE Joint Genome Institute"/>
            <person name="Kjaerbolling I."/>
            <person name="Vesth T."/>
            <person name="Frisvad J.C."/>
            <person name="Nybo J.L."/>
            <person name="Theobald S."/>
            <person name="Kildgaard S."/>
            <person name="Isbrandt T."/>
            <person name="Kuo A."/>
            <person name="Sato A."/>
            <person name="Lyhne E.K."/>
            <person name="Kogle M.E."/>
            <person name="Wiebenga A."/>
            <person name="Kun R.S."/>
            <person name="Lubbers R.J."/>
            <person name="Makela M.R."/>
            <person name="Barry K."/>
            <person name="Chovatia M."/>
            <person name="Clum A."/>
            <person name="Daum C."/>
            <person name="Haridas S."/>
            <person name="He G."/>
            <person name="LaButti K."/>
            <person name="Lipzen A."/>
            <person name="Mondo S."/>
            <person name="Riley R."/>
            <person name="Salamov A."/>
            <person name="Simmons B.A."/>
            <person name="Magnuson J.K."/>
            <person name="Henrissat B."/>
            <person name="Mortensen U.H."/>
            <person name="Larsen T.O."/>
            <person name="Devries R.P."/>
            <person name="Grigoriev I.V."/>
            <person name="Machida M."/>
            <person name="Baker S.E."/>
            <person name="Andersen M.R."/>
        </authorList>
    </citation>
    <scope>NUCLEOTIDE SEQUENCE [LARGE SCALE GENOMIC DNA]</scope>
    <source>
        <strain evidence="1 2">CBS 117626</strain>
    </source>
</reference>
<dbReference type="CDD" id="cd00257">
    <property type="entry name" value="beta-trefoil_FSCN-like"/>
    <property type="match status" value="1"/>
</dbReference>
<dbReference type="OrthoDB" id="188042at2759"/>
<dbReference type="AlphaFoldDB" id="A0A5N6UNG4"/>
<gene>
    <name evidence="1" type="ORF">BDV40DRAFT_302696</name>
</gene>
<protein>
    <submittedName>
        <fullName evidence="1">Uncharacterized protein</fullName>
    </submittedName>
</protein>
<dbReference type="Proteomes" id="UP000326950">
    <property type="component" value="Unassembled WGS sequence"/>
</dbReference>
<keyword evidence="2" id="KW-1185">Reference proteome</keyword>
<evidence type="ECO:0000313" key="2">
    <source>
        <dbReference type="Proteomes" id="UP000326950"/>
    </source>
</evidence>
<proteinExistence type="predicted"/>
<accession>A0A5N6UNG4</accession>
<name>A0A5N6UNG4_ASPTM</name>
<sequence length="161" mass="17603">MSSGSTANMLRVSIESQRFPGSYLRMDGRGVSKFSGPGGGTVNCQNYVGTYETLIIVNHPEDNTFSILSSVFPNVYLRMDGRDVKAGGSSGVVNCQYGSQSYEKFRFEDQDDGSKAIASVQFPNVYLRMENDNSQGGPGGAGTVNCQYYIGSYEKFKIHVR</sequence>